<feature type="region of interest" description="Disordered" evidence="1">
    <location>
        <begin position="1"/>
        <end position="85"/>
    </location>
</feature>
<feature type="region of interest" description="Disordered" evidence="1">
    <location>
        <begin position="339"/>
        <end position="387"/>
    </location>
</feature>
<evidence type="ECO:0000313" key="3">
    <source>
        <dbReference type="Proteomes" id="UP001369815"/>
    </source>
</evidence>
<accession>A0AAX6MU94</accession>
<sequence length="387" mass="42094">MELANHPYEEGLVVSGGGDHSTDVIAPGPPQKLSLTNNNFSYPRLEEQLRRHESSNRRSSLTSNGSMPGMTDSSDSDTSFDEDYNTSASELWDSFWPDSATGPGEQYPVLLRASQTPRCLPKSFSKRESDETDDTAPVSKSVSSSQKTTGSCETLATQASPPRPATRNGSPTYSIYPKPEPSSILRLPLPPRTSSLAAAPLSPPRRHVLKPAKSTVNLKPSKSHHNLQPNDTIPPISRMPMAPVSANSVPVSPAYPPPPPPRTLRPTSSAFNLRDKSSAYSRMHHNALAPLSPLSSPAMTPEPAFQSISRPEAEPYVSVFEFDSDQESYMESNSFTKRIARGFHKKSASEKRSSGRRGSDDSEAHGSDKEKRKRGGSLGRILGLKSR</sequence>
<dbReference type="Proteomes" id="UP001369815">
    <property type="component" value="Unassembled WGS sequence"/>
</dbReference>
<comment type="caution">
    <text evidence="2">The sequence shown here is derived from an EMBL/GenBank/DDBJ whole genome shotgun (WGS) entry which is preliminary data.</text>
</comment>
<feature type="region of interest" description="Disordered" evidence="1">
    <location>
        <begin position="291"/>
        <end position="310"/>
    </location>
</feature>
<reference evidence="2 3" key="1">
    <citation type="journal article" date="2024" name="Front Chem Biol">
        <title>Unveiling the potential of Daldinia eschscholtzii MFLUCC 19-0629 through bioactivity and bioinformatics studies for enhanced sustainable agriculture production.</title>
        <authorList>
            <person name="Brooks S."/>
            <person name="Weaver J.A."/>
            <person name="Klomchit A."/>
            <person name="Alharthi S.A."/>
            <person name="Onlamun T."/>
            <person name="Nurani R."/>
            <person name="Vong T.K."/>
            <person name="Alberti F."/>
            <person name="Greco C."/>
        </authorList>
    </citation>
    <scope>NUCLEOTIDE SEQUENCE [LARGE SCALE GENOMIC DNA]</scope>
    <source>
        <strain evidence="2">MFLUCC 19-0629</strain>
    </source>
</reference>
<feature type="compositionally biased region" description="Polar residues" evidence="1">
    <location>
        <begin position="57"/>
        <end position="66"/>
    </location>
</feature>
<keyword evidence="3" id="KW-1185">Reference proteome</keyword>
<feature type="compositionally biased region" description="Low complexity" evidence="1">
    <location>
        <begin position="181"/>
        <end position="200"/>
    </location>
</feature>
<gene>
    <name evidence="2" type="ORF">Daesc_001491</name>
</gene>
<name>A0AAX6MU94_9PEZI</name>
<organism evidence="2 3">
    <name type="scientific">Daldinia eschscholtzii</name>
    <dbReference type="NCBI Taxonomy" id="292717"/>
    <lineage>
        <taxon>Eukaryota</taxon>
        <taxon>Fungi</taxon>
        <taxon>Dikarya</taxon>
        <taxon>Ascomycota</taxon>
        <taxon>Pezizomycotina</taxon>
        <taxon>Sordariomycetes</taxon>
        <taxon>Xylariomycetidae</taxon>
        <taxon>Xylariales</taxon>
        <taxon>Hypoxylaceae</taxon>
        <taxon>Daldinia</taxon>
    </lineage>
</organism>
<evidence type="ECO:0000313" key="2">
    <source>
        <dbReference type="EMBL" id="KAK6956218.1"/>
    </source>
</evidence>
<dbReference type="EMBL" id="JBANMG010000002">
    <property type="protein sequence ID" value="KAK6956218.1"/>
    <property type="molecule type" value="Genomic_DNA"/>
</dbReference>
<feature type="compositionally biased region" description="Basic and acidic residues" evidence="1">
    <location>
        <begin position="44"/>
        <end position="56"/>
    </location>
</feature>
<feature type="compositionally biased region" description="Low complexity" evidence="1">
    <location>
        <begin position="138"/>
        <end position="151"/>
    </location>
</feature>
<feature type="compositionally biased region" description="Low complexity" evidence="1">
    <location>
        <begin position="240"/>
        <end position="252"/>
    </location>
</feature>
<feature type="compositionally biased region" description="Basic and acidic residues" evidence="1">
    <location>
        <begin position="347"/>
        <end position="370"/>
    </location>
</feature>
<proteinExistence type="predicted"/>
<evidence type="ECO:0000256" key="1">
    <source>
        <dbReference type="SAM" id="MobiDB-lite"/>
    </source>
</evidence>
<feature type="compositionally biased region" description="Pro residues" evidence="1">
    <location>
        <begin position="253"/>
        <end position="263"/>
    </location>
</feature>
<dbReference type="AlphaFoldDB" id="A0AAX6MU94"/>
<feature type="region of interest" description="Disordered" evidence="1">
    <location>
        <begin position="121"/>
        <end position="269"/>
    </location>
</feature>
<protein>
    <submittedName>
        <fullName evidence="2">Uncharacterized protein</fullName>
    </submittedName>
</protein>
<feature type="compositionally biased region" description="Polar residues" evidence="1">
    <location>
        <begin position="214"/>
        <end position="231"/>
    </location>
</feature>
<feature type="compositionally biased region" description="Acidic residues" evidence="1">
    <location>
        <begin position="74"/>
        <end position="84"/>
    </location>
</feature>